<dbReference type="KEGG" id="cbei:LF65_02608"/>
<evidence type="ECO:0000256" key="2">
    <source>
        <dbReference type="PROSITE-ProRule" id="PRU00335"/>
    </source>
</evidence>
<feature type="domain" description="HTH tetR-type" evidence="3">
    <location>
        <begin position="15"/>
        <end position="75"/>
    </location>
</feature>
<dbReference type="Pfam" id="PF00440">
    <property type="entry name" value="TetR_N"/>
    <property type="match status" value="1"/>
</dbReference>
<feature type="DNA-binding region" description="H-T-H motif" evidence="2">
    <location>
        <begin position="38"/>
        <end position="57"/>
    </location>
</feature>
<evidence type="ECO:0000313" key="4">
    <source>
        <dbReference type="EMBL" id="AJG99181.1"/>
    </source>
</evidence>
<dbReference type="Proteomes" id="UP000031866">
    <property type="component" value="Chromosome"/>
</dbReference>
<dbReference type="InterPro" id="IPR050624">
    <property type="entry name" value="HTH-type_Tx_Regulator"/>
</dbReference>
<sequence>MNNKIIDETLDLRIRRTHKLLSDALTSLLTEKAFDNIRVSDICNKAMVHRTTFYKHFEDKYQLLDFLLGQIIIEFKEKSMHYTSNINSREYYIILIKLLFEHMYENKKLYSVGLLNNSSARKLLKRIVLESVISSLESNAASGINFTIPIPIISEFYSAAIVNLASWWLENNMPASIEEMVKYGDMLINKLDTTDK</sequence>
<dbReference type="PROSITE" id="PS50977">
    <property type="entry name" value="HTH_TETR_2"/>
    <property type="match status" value="1"/>
</dbReference>
<dbReference type="RefSeq" id="WP_041896517.1">
    <property type="nucleotide sequence ID" value="NZ_CP010086.2"/>
</dbReference>
<dbReference type="InterPro" id="IPR001647">
    <property type="entry name" value="HTH_TetR"/>
</dbReference>
<dbReference type="EMBL" id="CP010086">
    <property type="protein sequence ID" value="AJG99181.1"/>
    <property type="molecule type" value="Genomic_DNA"/>
</dbReference>
<evidence type="ECO:0000256" key="1">
    <source>
        <dbReference type="ARBA" id="ARBA00023125"/>
    </source>
</evidence>
<dbReference type="PANTHER" id="PTHR43479:SF16">
    <property type="entry name" value="HTH TETR-TYPE DOMAIN-CONTAINING PROTEIN"/>
    <property type="match status" value="1"/>
</dbReference>
<gene>
    <name evidence="4" type="ORF">LF65_02608</name>
</gene>
<accession>A0A0B5QLX7</accession>
<dbReference type="GO" id="GO:0003677">
    <property type="term" value="F:DNA binding"/>
    <property type="evidence" value="ECO:0007669"/>
    <property type="project" value="UniProtKB-UniRule"/>
</dbReference>
<dbReference type="AlphaFoldDB" id="A0A0B5QLX7"/>
<protein>
    <submittedName>
        <fullName evidence="4">TetR family transcriptional regulator</fullName>
    </submittedName>
</protein>
<reference evidence="5" key="1">
    <citation type="submission" date="2014-12" db="EMBL/GenBank/DDBJ databases">
        <title>Genome sequence of Clostridium beijerinckii strain 59B.</title>
        <authorList>
            <person name="Little G.T."/>
            <person name="Minton N.P."/>
        </authorList>
    </citation>
    <scope>NUCLEOTIDE SEQUENCE [LARGE SCALE GENOMIC DNA]</scope>
    <source>
        <strain evidence="5">59B</strain>
    </source>
</reference>
<dbReference type="InterPro" id="IPR009057">
    <property type="entry name" value="Homeodomain-like_sf"/>
</dbReference>
<dbReference type="Pfam" id="PF14278">
    <property type="entry name" value="TetR_C_8"/>
    <property type="match status" value="1"/>
</dbReference>
<dbReference type="Gene3D" id="1.10.357.10">
    <property type="entry name" value="Tetracycline Repressor, domain 2"/>
    <property type="match status" value="1"/>
</dbReference>
<proteinExistence type="predicted"/>
<organism evidence="4 5">
    <name type="scientific">Clostridium beijerinckii</name>
    <name type="common">Clostridium MP</name>
    <dbReference type="NCBI Taxonomy" id="1520"/>
    <lineage>
        <taxon>Bacteria</taxon>
        <taxon>Bacillati</taxon>
        <taxon>Bacillota</taxon>
        <taxon>Clostridia</taxon>
        <taxon>Eubacteriales</taxon>
        <taxon>Clostridiaceae</taxon>
        <taxon>Clostridium</taxon>
    </lineage>
</organism>
<name>A0A0B5QLX7_CLOBE</name>
<evidence type="ECO:0000313" key="5">
    <source>
        <dbReference type="Proteomes" id="UP000031866"/>
    </source>
</evidence>
<dbReference type="SUPFAM" id="SSF46689">
    <property type="entry name" value="Homeodomain-like"/>
    <property type="match status" value="1"/>
</dbReference>
<dbReference type="OrthoDB" id="9810250at2"/>
<dbReference type="STRING" id="1520.LF65_02608"/>
<keyword evidence="1 2" id="KW-0238">DNA-binding</keyword>
<dbReference type="PANTHER" id="PTHR43479">
    <property type="entry name" value="ACREF/ENVCD OPERON REPRESSOR-RELATED"/>
    <property type="match status" value="1"/>
</dbReference>
<dbReference type="InterPro" id="IPR039532">
    <property type="entry name" value="TetR_C_Firmicutes"/>
</dbReference>
<evidence type="ECO:0000259" key="3">
    <source>
        <dbReference type="PROSITE" id="PS50977"/>
    </source>
</evidence>